<dbReference type="InterPro" id="IPR029050">
    <property type="entry name" value="Immunoprotect_excell_Ig-like"/>
</dbReference>
<evidence type="ECO:0000313" key="2">
    <source>
        <dbReference type="EMBL" id="VAW41565.1"/>
    </source>
</evidence>
<proteinExistence type="predicted"/>
<evidence type="ECO:0008006" key="3">
    <source>
        <dbReference type="Google" id="ProtNLM"/>
    </source>
</evidence>
<gene>
    <name evidence="2" type="ORF">MNBD_CHLOROFLEXI01-2139</name>
</gene>
<keyword evidence="1" id="KW-0732">Signal</keyword>
<sequence length="169" mass="18316">MKVRSVLFFAVMTFMLIACREAQPVPEALLTDYNYAAGEMNFSVALSGVVVQVTDVQVYASDGNIASGYVYVVPAVQVTNQNETAVSSRDFSLVDEYLNEFESWQTNVAFGSQLLTMPEAVKQGETVSANHVFIVPAAALQANLKLRWDSPITLSRIDVSLGNLGAVGQ</sequence>
<evidence type="ECO:0000256" key="1">
    <source>
        <dbReference type="ARBA" id="ARBA00022729"/>
    </source>
</evidence>
<organism evidence="2">
    <name type="scientific">hydrothermal vent metagenome</name>
    <dbReference type="NCBI Taxonomy" id="652676"/>
    <lineage>
        <taxon>unclassified sequences</taxon>
        <taxon>metagenomes</taxon>
        <taxon>ecological metagenomes</taxon>
    </lineage>
</organism>
<dbReference type="EMBL" id="UOEU01000848">
    <property type="protein sequence ID" value="VAW41565.1"/>
    <property type="molecule type" value="Genomic_DNA"/>
</dbReference>
<dbReference type="PROSITE" id="PS51257">
    <property type="entry name" value="PROKAR_LIPOPROTEIN"/>
    <property type="match status" value="1"/>
</dbReference>
<name>A0A3B0VDG2_9ZZZZ</name>
<accession>A0A3B0VDG2</accession>
<reference evidence="2" key="1">
    <citation type="submission" date="2018-06" db="EMBL/GenBank/DDBJ databases">
        <authorList>
            <person name="Zhirakovskaya E."/>
        </authorList>
    </citation>
    <scope>NUCLEOTIDE SEQUENCE</scope>
</reference>
<protein>
    <recommendedName>
        <fullName evidence="3">DUF4352 domain-containing protein</fullName>
    </recommendedName>
</protein>
<dbReference type="AlphaFoldDB" id="A0A3B0VDG2"/>
<dbReference type="Gene3D" id="2.60.40.1240">
    <property type="match status" value="1"/>
</dbReference>